<gene>
    <name evidence="3" type="ORF">A8V01_00400</name>
</gene>
<evidence type="ECO:0000313" key="3">
    <source>
        <dbReference type="EMBL" id="PNU06890.1"/>
    </source>
</evidence>
<evidence type="ECO:0000313" key="4">
    <source>
        <dbReference type="Proteomes" id="UP000236327"/>
    </source>
</evidence>
<dbReference type="GO" id="GO:0016787">
    <property type="term" value="F:hydrolase activity"/>
    <property type="evidence" value="ECO:0007669"/>
    <property type="project" value="UniProtKB-KW"/>
</dbReference>
<organism evidence="3 4">
    <name type="scientific">Novosphingobium guangzhouense</name>
    <dbReference type="NCBI Taxonomy" id="1850347"/>
    <lineage>
        <taxon>Bacteria</taxon>
        <taxon>Pseudomonadati</taxon>
        <taxon>Pseudomonadota</taxon>
        <taxon>Alphaproteobacteria</taxon>
        <taxon>Sphingomonadales</taxon>
        <taxon>Sphingomonadaceae</taxon>
        <taxon>Novosphingobium</taxon>
    </lineage>
</organism>
<accession>A0A2K2G791</accession>
<dbReference type="Gene3D" id="3.40.50.1820">
    <property type="entry name" value="alpha/beta hydrolase"/>
    <property type="match status" value="1"/>
</dbReference>
<proteinExistence type="predicted"/>
<name>A0A2K2G791_9SPHN</name>
<dbReference type="Pfam" id="PF20434">
    <property type="entry name" value="BD-FAE"/>
    <property type="match status" value="1"/>
</dbReference>
<evidence type="ECO:0000259" key="2">
    <source>
        <dbReference type="Pfam" id="PF20434"/>
    </source>
</evidence>
<reference evidence="3 4" key="1">
    <citation type="submission" date="2016-05" db="EMBL/GenBank/DDBJ databases">
        <title>Complete genome sequence of Novosphingobium guangzhouense SA925(T).</title>
        <authorList>
            <person name="Sha S."/>
        </authorList>
    </citation>
    <scope>NUCLEOTIDE SEQUENCE [LARGE SCALE GENOMIC DNA]</scope>
    <source>
        <strain evidence="3 4">SA925</strain>
    </source>
</reference>
<dbReference type="AlphaFoldDB" id="A0A2K2G791"/>
<dbReference type="InterPro" id="IPR050300">
    <property type="entry name" value="GDXG_lipolytic_enzyme"/>
</dbReference>
<keyword evidence="4" id="KW-1185">Reference proteome</keyword>
<evidence type="ECO:0000256" key="1">
    <source>
        <dbReference type="ARBA" id="ARBA00022801"/>
    </source>
</evidence>
<sequence length="305" mass="32598">MLVSGHGPAREVDDSYTIGQRFAQYQDKFPGIAWPAVTWQAGQSVLFDRPYKNTGTRDLHIDVFRPAANASRIGIVLVHGGGWRAGAKTHFYALANLLAQRGYTVFLPEFRLSPEAPYPAGMTDIGDALAWARAHAGEFGVDPARIAIGGASSGGQMASLLAYAGPSGLFGAGADRTAAALIDLDGVLDFTDPEALRFENAAGDASPAARWLGGAYENAGARWKEASAASHVGAASPPTLIISSGIARFTQGKDKVIAELERNRIPNRWFAFTGAPHDFWLFDPWLDKVAQEIDGFLVALKKKDA</sequence>
<dbReference type="InterPro" id="IPR049492">
    <property type="entry name" value="BD-FAE-like_dom"/>
</dbReference>
<dbReference type="InterPro" id="IPR029058">
    <property type="entry name" value="AB_hydrolase_fold"/>
</dbReference>
<feature type="domain" description="BD-FAE-like" evidence="2">
    <location>
        <begin position="62"/>
        <end position="243"/>
    </location>
</feature>
<dbReference type="PANTHER" id="PTHR48081">
    <property type="entry name" value="AB HYDROLASE SUPERFAMILY PROTEIN C4A8.06C"/>
    <property type="match status" value="1"/>
</dbReference>
<comment type="caution">
    <text evidence="3">The sequence shown here is derived from an EMBL/GenBank/DDBJ whole genome shotgun (WGS) entry which is preliminary data.</text>
</comment>
<dbReference type="PANTHER" id="PTHR48081:SF6">
    <property type="entry name" value="PEPTIDASE S9 PROLYL OLIGOPEPTIDASE CATALYTIC DOMAIN-CONTAINING PROTEIN"/>
    <property type="match status" value="1"/>
</dbReference>
<dbReference type="EMBL" id="LYMM01000001">
    <property type="protein sequence ID" value="PNU06890.1"/>
    <property type="molecule type" value="Genomic_DNA"/>
</dbReference>
<protein>
    <submittedName>
        <fullName evidence="3">Esterase</fullName>
    </submittedName>
</protein>
<keyword evidence="1" id="KW-0378">Hydrolase</keyword>
<dbReference type="Proteomes" id="UP000236327">
    <property type="component" value="Unassembled WGS sequence"/>
</dbReference>
<dbReference type="SUPFAM" id="SSF53474">
    <property type="entry name" value="alpha/beta-Hydrolases"/>
    <property type="match status" value="1"/>
</dbReference>